<dbReference type="RefSeq" id="WP_188381581.1">
    <property type="nucleotide sequence ID" value="NZ_BMDI01000002.1"/>
</dbReference>
<dbReference type="SUPFAM" id="SSF51126">
    <property type="entry name" value="Pectin lyase-like"/>
    <property type="match status" value="1"/>
</dbReference>
<evidence type="ECO:0000313" key="3">
    <source>
        <dbReference type="EMBL" id="GGI20436.1"/>
    </source>
</evidence>
<dbReference type="Pfam" id="PF13018">
    <property type="entry name" value="ESPR"/>
    <property type="match status" value="1"/>
</dbReference>
<feature type="compositionally biased region" description="Polar residues" evidence="1">
    <location>
        <begin position="1324"/>
        <end position="1335"/>
    </location>
</feature>
<dbReference type="EMBL" id="BMDI01000002">
    <property type="protein sequence ID" value="GGI20436.1"/>
    <property type="molecule type" value="Genomic_DNA"/>
</dbReference>
<evidence type="ECO:0000256" key="1">
    <source>
        <dbReference type="SAM" id="MobiDB-lite"/>
    </source>
</evidence>
<dbReference type="SMART" id="SM00912">
    <property type="entry name" value="Haemagg_act"/>
    <property type="match status" value="1"/>
</dbReference>
<sequence>MNKNLYRIVLNKARGMLMVVAEHTSSEGKGEKKHASVVTERKEWLHVLQIRDIAFAAKLLAGVIAVITPATHAQITADPTAPGNQRPTVLQTANGLPQVNIQTPSAAGVSRNTYSQFDVQNQGAILNNSRTNVQTQLGGWVQGNPWLTGGAARVILNEVNSSNPSQLRGFVEVAGQRAEVIIANPAGIQVNGGGFINADRVTLTTGKPVMNMASGGALDHYRVSKGVVSIEGLGLDTSAATYTDILARSVEVNAGIWANRLKVVTGANEIAAQRIDDPGNPGAGISATTAEGIAPQFSLDVAALGGMYAGHIYLIGTESGMGVRNQGALSAEAGNLVLHANGQLTNTGLIQAASLDASEGYLKIETTDAIHNYGADALIAAQRDAVISTTSTLTNDVQARIEANRSMAIDVQNLSNAGSIFAVDALIANTKNLDNAVTGELAATSTSVVAAQQITNRGLIDGNQTILRADTLSNLGTGRIYGNHIGIASEYLTNESETINGIRADAVIAAREKMVIGVGTLDNRNGALLFSGGTDNAAFSIGRNLDAQGNVTGTANLINNQAATIESLGGMNIAVQTLNNLNPDFSVRTGTSNESVSQVYYRLGGTLYLPSELGSCYKCASDRNDNGTSNLTRYELVAPSALYPFEAGYSKTPYQIYTYGFRGVRTGNYDYPDNSPVWELFNVPVGAQSTLRSRLESYNNHLMSRAYRGFDYIRITRVETIESVVDNVGMPGQILADGAMTIAGGAVLNDNSKILSAGLLHIDVDSLTNTETQGNRKVTKYGSARMDAVEYSPYAWRQGNYGTASYVGVTENVTTRLDTSIAQGASAIDGSGTQIAVQNVPTSSLIKINLDPAATVIYETDARFSNYKQWLSSDYMLQTFATDPSVIQKRIGDGFYEQKLVREQIAQLTGRRFLDGYASDEAQYQALMEAGITHATKWNLVPGIALSAEQVAQLTSDIVWLVAQEVTLPDGSMTTTLVPQVYVMPRAGDLAVNGSLLAGQNVNIQLTGDLTNAGTIAGRQVTGISANNISNMGAMLGTAVNVAAQQDLNVVGGSIVAEDVLIATAGRNLTVESTTSTGTASEGRSSSSLTQVDRVAGLYVTKDNGILVASAGNDLSFLAGVLSSKGDIQASAGNNVNVRTVNTAYDNDWTADARNFIRESGTKEVGSQIFSGGATSIVAGADITARAAVINASDNLVLNAGQDVQIVEGRETSKRDDARYAASSGFMSKYSNESRSKSQGDTAIGSDIGGKTVTVLSVGDTQIRGSAVIGDEGLSIAARNDLTIEAATNTTRSSSFNETKTSGFYGGGLSISYGKQEQDRTSVREQQSSSASTVGSVDGNVTLAAGHAYAQQGSNVLAPQGDISISAKSVDISAAKNTNDSTQEMKFRQSGLTLTLQSSALNLAQNIAETAQATAQSESSRNQTLNALLTYANSSTLIEQGGKVIDAMAAGNMQDAAAAAGIKISISVGSSKSESSSSTSAVSHQGSLVKAGGDISIKATQDDLTVTGSQIAADENVTLDAARNINLIASADTESNRSSNKSSSASIGLSFGIGSDGVGFGIDLAASRGKGSANSDSVTYNNTKVSAGETLALNSGSDTNLIGANASGNQVIADVGGDLNIQSLQDTAVSNAKQSNTGISISIPIGVGTVSGSISQSKQNSNSNYASVYQQSGIKAGEEGFDIKVAGNTDLQGALIDSTASADKNHLVTGSLTVSDIQNHMDAQASSSGMTLSSDMLSGKYAAAKGIAGNLLNHGEANLSDSSMTLSAIAPASISIVDESTQKELTGQSAEETIVALNRDTTNTNRVLARPNMELLQEQAHQQQADRILLATTITAFTDESFRKMFVSEAKMYHKVTDSDGKVQWIELSEDQKLNLQAGKDNKIHIFNNGIFNPLENAQQLAHQNNNADYLVYFPESNNFLSELMIAGYMKFLEGTALGLTNATQVNVQIMNKYGKDELQVDGHSRGGMTIGNALEAIAQQNNAQGTLTGTNISLFGSAYNAEQAANLLKELSEGTGKVNSQVHIDDFVGTFLGRNQATGGTTPINSNSLKELIKIFYAQSSAHNSYGSGKPNGSSQIYWQDSPDSKAITKIINPTK</sequence>
<dbReference type="Pfam" id="PF05860">
    <property type="entry name" value="TPS"/>
    <property type="match status" value="1"/>
</dbReference>
<comment type="caution">
    <text evidence="3">The sequence shown here is derived from an EMBL/GenBank/DDBJ whole genome shotgun (WGS) entry which is preliminary data.</text>
</comment>
<dbReference type="Pfam" id="PF13332">
    <property type="entry name" value="Fil_haemagg_2"/>
    <property type="match status" value="2"/>
</dbReference>
<proteinExistence type="predicted"/>
<protein>
    <recommendedName>
        <fullName evidence="2">Filamentous haemagglutinin FhaB/tRNA nuclease CdiA-like TPS domain-containing protein</fullName>
    </recommendedName>
</protein>
<accession>A0A8J3AZB4</accession>
<dbReference type="NCBIfam" id="TIGR01731">
    <property type="entry name" value="fil_hemag_20aa"/>
    <property type="match status" value="2"/>
</dbReference>
<evidence type="ECO:0000313" key="4">
    <source>
        <dbReference type="Proteomes" id="UP000642180"/>
    </source>
</evidence>
<dbReference type="InterPro" id="IPR011050">
    <property type="entry name" value="Pectin_lyase_fold/virulence"/>
</dbReference>
<gene>
    <name evidence="3" type="ORF">GCM10008066_24020</name>
</gene>
<dbReference type="InterPro" id="IPR025157">
    <property type="entry name" value="Hemagglutinin_rpt"/>
</dbReference>
<feature type="domain" description="Filamentous haemagglutinin FhaB/tRNA nuclease CdiA-like TPS" evidence="2">
    <location>
        <begin position="93"/>
        <end position="213"/>
    </location>
</feature>
<dbReference type="Gene3D" id="2.160.20.10">
    <property type="entry name" value="Single-stranded right-handed beta-helix, Pectin lyase-like"/>
    <property type="match status" value="1"/>
</dbReference>
<dbReference type="InterPro" id="IPR024973">
    <property type="entry name" value="ESPR"/>
</dbReference>
<feature type="region of interest" description="Disordered" evidence="1">
    <location>
        <begin position="1315"/>
        <end position="1335"/>
    </location>
</feature>
<evidence type="ECO:0000259" key="2">
    <source>
        <dbReference type="SMART" id="SM00912"/>
    </source>
</evidence>
<keyword evidence="4" id="KW-1185">Reference proteome</keyword>
<dbReference type="GO" id="GO:0003824">
    <property type="term" value="F:catalytic activity"/>
    <property type="evidence" value="ECO:0007669"/>
    <property type="project" value="UniProtKB-ARBA"/>
</dbReference>
<dbReference type="InterPro" id="IPR012334">
    <property type="entry name" value="Pectin_lyas_fold"/>
</dbReference>
<dbReference type="InterPro" id="IPR010069">
    <property type="entry name" value="CdiA_FHA1_rpt"/>
</dbReference>
<dbReference type="Proteomes" id="UP000642180">
    <property type="component" value="Unassembled WGS sequence"/>
</dbReference>
<reference evidence="4" key="1">
    <citation type="journal article" date="2019" name="Int. J. Syst. Evol. Microbiol.">
        <title>The Global Catalogue of Microorganisms (GCM) 10K type strain sequencing project: providing services to taxonomists for standard genome sequencing and annotation.</title>
        <authorList>
            <consortium name="The Broad Institute Genomics Platform"/>
            <consortium name="The Broad Institute Genome Sequencing Center for Infectious Disease"/>
            <person name="Wu L."/>
            <person name="Ma J."/>
        </authorList>
    </citation>
    <scope>NUCLEOTIDE SEQUENCE [LARGE SCALE GENOMIC DNA]</scope>
    <source>
        <strain evidence="4">CCM 2767</strain>
    </source>
</reference>
<dbReference type="InterPro" id="IPR008638">
    <property type="entry name" value="FhaB/CdiA-like_TPS"/>
</dbReference>
<dbReference type="NCBIfam" id="TIGR01901">
    <property type="entry name" value="adhes_NPXG"/>
    <property type="match status" value="1"/>
</dbReference>
<name>A0A8J3AZB4_9BURK</name>
<organism evidence="3 4">
    <name type="scientific">Oxalicibacterium faecigallinarum</name>
    <dbReference type="NCBI Taxonomy" id="573741"/>
    <lineage>
        <taxon>Bacteria</taxon>
        <taxon>Pseudomonadati</taxon>
        <taxon>Pseudomonadota</taxon>
        <taxon>Betaproteobacteria</taxon>
        <taxon>Burkholderiales</taxon>
        <taxon>Oxalobacteraceae</taxon>
        <taxon>Oxalicibacterium</taxon>
    </lineage>
</organism>